<dbReference type="EMBL" id="JBJQOH010000003">
    <property type="protein sequence ID" value="KAL3693218.1"/>
    <property type="molecule type" value="Genomic_DNA"/>
</dbReference>
<evidence type="ECO:0000313" key="3">
    <source>
        <dbReference type="Proteomes" id="UP001633002"/>
    </source>
</evidence>
<organism evidence="2 3">
    <name type="scientific">Riccia sorocarpa</name>
    <dbReference type="NCBI Taxonomy" id="122646"/>
    <lineage>
        <taxon>Eukaryota</taxon>
        <taxon>Viridiplantae</taxon>
        <taxon>Streptophyta</taxon>
        <taxon>Embryophyta</taxon>
        <taxon>Marchantiophyta</taxon>
        <taxon>Marchantiopsida</taxon>
        <taxon>Marchantiidae</taxon>
        <taxon>Marchantiales</taxon>
        <taxon>Ricciaceae</taxon>
        <taxon>Riccia</taxon>
    </lineage>
</organism>
<feature type="compositionally biased region" description="Low complexity" evidence="1">
    <location>
        <begin position="39"/>
        <end position="49"/>
    </location>
</feature>
<reference evidence="2 3" key="1">
    <citation type="submission" date="2024-09" db="EMBL/GenBank/DDBJ databases">
        <title>Chromosome-scale assembly of Riccia sorocarpa.</title>
        <authorList>
            <person name="Paukszto L."/>
        </authorList>
    </citation>
    <scope>NUCLEOTIDE SEQUENCE [LARGE SCALE GENOMIC DNA]</scope>
    <source>
        <strain evidence="2">LP-2024</strain>
        <tissue evidence="2">Aerial parts of the thallus</tissue>
    </source>
</reference>
<keyword evidence="3" id="KW-1185">Reference proteome</keyword>
<feature type="compositionally biased region" description="Basic and acidic residues" evidence="1">
    <location>
        <begin position="101"/>
        <end position="121"/>
    </location>
</feature>
<protein>
    <submittedName>
        <fullName evidence="2">Uncharacterized protein</fullName>
    </submittedName>
</protein>
<feature type="region of interest" description="Disordered" evidence="1">
    <location>
        <begin position="81"/>
        <end position="149"/>
    </location>
</feature>
<evidence type="ECO:0000313" key="2">
    <source>
        <dbReference type="EMBL" id="KAL3693218.1"/>
    </source>
</evidence>
<dbReference type="AlphaFoldDB" id="A0ABD3HP64"/>
<evidence type="ECO:0000256" key="1">
    <source>
        <dbReference type="SAM" id="MobiDB-lite"/>
    </source>
</evidence>
<dbReference type="Proteomes" id="UP001633002">
    <property type="component" value="Unassembled WGS sequence"/>
</dbReference>
<accession>A0ABD3HP64</accession>
<proteinExistence type="predicted"/>
<feature type="compositionally biased region" description="Low complexity" evidence="1">
    <location>
        <begin position="131"/>
        <end position="143"/>
    </location>
</feature>
<name>A0ABD3HP64_9MARC</name>
<gene>
    <name evidence="2" type="ORF">R1sor_006869</name>
</gene>
<sequence>MDQDVSAGSRAPNMNQTARLKAAEERAATSMKTKEAEIPKTAAKTAAKIPAKKPPSERYMNSSHVMELMISYSRKRSTTVLKELSPELNEPAEDLQQVTDDNPRPTEYPKPRDENKDDRKPAYISIAKPDPTSTRSTNPTSPTMKITKT</sequence>
<feature type="region of interest" description="Disordered" evidence="1">
    <location>
        <begin position="1"/>
        <end position="62"/>
    </location>
</feature>
<feature type="compositionally biased region" description="Basic and acidic residues" evidence="1">
    <location>
        <begin position="21"/>
        <end position="38"/>
    </location>
</feature>
<comment type="caution">
    <text evidence="2">The sequence shown here is derived from an EMBL/GenBank/DDBJ whole genome shotgun (WGS) entry which is preliminary data.</text>
</comment>